<dbReference type="RefSeq" id="WP_007327823.1">
    <property type="nucleotide sequence ID" value="NZ_AFAR01000193.1"/>
</dbReference>
<feature type="chain" id="PRO_5003275262" evidence="1">
    <location>
        <begin position="24"/>
        <end position="172"/>
    </location>
</feature>
<name>F2AW12_RHOBT</name>
<reference evidence="2 3" key="1">
    <citation type="journal article" date="2013" name="Mar. Genomics">
        <title>Expression of sulfatases in Rhodopirellula baltica and the diversity of sulfatases in the genus Rhodopirellula.</title>
        <authorList>
            <person name="Wegner C.E."/>
            <person name="Richter-Heitmann T."/>
            <person name="Klindworth A."/>
            <person name="Klockow C."/>
            <person name="Richter M."/>
            <person name="Achstetter T."/>
            <person name="Glockner F.O."/>
            <person name="Harder J."/>
        </authorList>
    </citation>
    <scope>NUCLEOTIDE SEQUENCE [LARGE SCALE GENOMIC DNA]</scope>
    <source>
        <strain evidence="2 3">WH47</strain>
    </source>
</reference>
<dbReference type="PATRIC" id="fig|991778.3.peg.4155"/>
<dbReference type="EMBL" id="AFAR01000193">
    <property type="protein sequence ID" value="EGF26144.1"/>
    <property type="molecule type" value="Genomic_DNA"/>
</dbReference>
<accession>F2AW12</accession>
<evidence type="ECO:0000313" key="2">
    <source>
        <dbReference type="EMBL" id="EGF26144.1"/>
    </source>
</evidence>
<feature type="signal peptide" evidence="1">
    <location>
        <begin position="1"/>
        <end position="23"/>
    </location>
</feature>
<evidence type="ECO:0000256" key="1">
    <source>
        <dbReference type="SAM" id="SignalP"/>
    </source>
</evidence>
<gene>
    <name evidence="2" type="ORF">RBWH47_00606</name>
</gene>
<keyword evidence="1" id="KW-0732">Signal</keyword>
<organism evidence="2 3">
    <name type="scientific">Rhodopirellula baltica WH47</name>
    <dbReference type="NCBI Taxonomy" id="991778"/>
    <lineage>
        <taxon>Bacteria</taxon>
        <taxon>Pseudomonadati</taxon>
        <taxon>Planctomycetota</taxon>
        <taxon>Planctomycetia</taxon>
        <taxon>Pirellulales</taxon>
        <taxon>Pirellulaceae</taxon>
        <taxon>Rhodopirellula</taxon>
    </lineage>
</organism>
<dbReference type="AlphaFoldDB" id="F2AW12"/>
<sequence>MTARTVSVLCVGLATTLCVNVVADETVLKDDATWVTVVQRPDARADQSPYVIQITSGAKFKLVDAIVETLPRIGDDEIRLRPASKVNLTFHTDSFLVMKLQGESLTLAPGPTFPFSVTRKLVKSMSEIGFSESKIESPEKLLVRRAVEDPFARSFALRDGNSSNSGLEPSVR</sequence>
<comment type="caution">
    <text evidence="2">The sequence shown here is derived from an EMBL/GenBank/DDBJ whole genome shotgun (WGS) entry which is preliminary data.</text>
</comment>
<evidence type="ECO:0000313" key="3">
    <source>
        <dbReference type="Proteomes" id="UP000006222"/>
    </source>
</evidence>
<dbReference type="Proteomes" id="UP000006222">
    <property type="component" value="Unassembled WGS sequence"/>
</dbReference>
<protein>
    <submittedName>
        <fullName evidence="2">Uncharacterized protein</fullName>
    </submittedName>
</protein>
<proteinExistence type="predicted"/>